<dbReference type="Pfam" id="PF13637">
    <property type="entry name" value="Ank_4"/>
    <property type="match status" value="1"/>
</dbReference>
<keyword evidence="4" id="KW-0732">Signal</keyword>
<gene>
    <name evidence="5" type="ORF">OTERR_15950</name>
</gene>
<dbReference type="SMART" id="SM00248">
    <property type="entry name" value="ANK"/>
    <property type="match status" value="4"/>
</dbReference>
<sequence>MAPSSLLRTRRTLWAPFLALCLAASAALPLPAMAEALDDAIKAATLGDKSDLIDLLRRGVEVDSSDANGNTLLALAARQGNSELVALLLKARANPAIANRYGEDALLLAAYHGHLAVVKQLVLAGVDINRAKGWTPLGYAAFQGREEVADYLLDQGADVNVALDNGTTPLMLAARNGHLGLVKLLLEYKADTTLRNDAGLSAKDWALRAKNTDIADLIDQAGRQHKH</sequence>
<protein>
    <submittedName>
        <fullName evidence="5">Uncharacterized protein</fullName>
    </submittedName>
</protein>
<feature type="repeat" description="ANK" evidence="3">
    <location>
        <begin position="68"/>
        <end position="100"/>
    </location>
</feature>
<keyword evidence="6" id="KW-1185">Reference proteome</keyword>
<accession>A0A5C1E7Z2</accession>
<reference evidence="5 6" key="1">
    <citation type="submission" date="2017-07" db="EMBL/GenBank/DDBJ databases">
        <title>Complete genome sequence of Oryzomicrobium terrae TPP412.</title>
        <authorList>
            <person name="Chiu L.-W."/>
            <person name="Lo K.-J."/>
            <person name="Tsai Y.-M."/>
            <person name="Lin S.-S."/>
            <person name="Kuo C.-H."/>
            <person name="Liu C.-T."/>
        </authorList>
    </citation>
    <scope>NUCLEOTIDE SEQUENCE [LARGE SCALE GENOMIC DNA]</scope>
    <source>
        <strain evidence="5 6">TPP412</strain>
    </source>
</reference>
<evidence type="ECO:0000256" key="3">
    <source>
        <dbReference type="PROSITE-ProRule" id="PRU00023"/>
    </source>
</evidence>
<dbReference type="EMBL" id="CP022579">
    <property type="protein sequence ID" value="QEL65071.1"/>
    <property type="molecule type" value="Genomic_DNA"/>
</dbReference>
<dbReference type="AlphaFoldDB" id="A0A5C1E7Z2"/>
<dbReference type="PRINTS" id="PR01415">
    <property type="entry name" value="ANKYRIN"/>
</dbReference>
<feature type="chain" id="PRO_5022796281" evidence="4">
    <location>
        <begin position="35"/>
        <end position="227"/>
    </location>
</feature>
<dbReference type="InterPro" id="IPR002110">
    <property type="entry name" value="Ankyrin_rpt"/>
</dbReference>
<dbReference type="PROSITE" id="PS50088">
    <property type="entry name" value="ANK_REPEAT"/>
    <property type="match status" value="4"/>
</dbReference>
<feature type="repeat" description="ANK" evidence="3">
    <location>
        <begin position="101"/>
        <end position="133"/>
    </location>
</feature>
<dbReference type="PROSITE" id="PS50297">
    <property type="entry name" value="ANK_REP_REGION"/>
    <property type="match status" value="4"/>
</dbReference>
<dbReference type="Pfam" id="PF12796">
    <property type="entry name" value="Ank_2"/>
    <property type="match status" value="1"/>
</dbReference>
<feature type="repeat" description="ANK" evidence="3">
    <location>
        <begin position="132"/>
        <end position="164"/>
    </location>
</feature>
<proteinExistence type="predicted"/>
<keyword evidence="1" id="KW-0677">Repeat</keyword>
<feature type="repeat" description="ANK" evidence="3">
    <location>
        <begin position="165"/>
        <end position="197"/>
    </location>
</feature>
<evidence type="ECO:0000313" key="5">
    <source>
        <dbReference type="EMBL" id="QEL65071.1"/>
    </source>
</evidence>
<evidence type="ECO:0000256" key="2">
    <source>
        <dbReference type="ARBA" id="ARBA00023043"/>
    </source>
</evidence>
<dbReference type="Gene3D" id="1.25.40.20">
    <property type="entry name" value="Ankyrin repeat-containing domain"/>
    <property type="match status" value="3"/>
</dbReference>
<dbReference type="PANTHER" id="PTHR24171">
    <property type="entry name" value="ANKYRIN REPEAT DOMAIN-CONTAINING PROTEIN 39-RELATED"/>
    <property type="match status" value="1"/>
</dbReference>
<feature type="signal peptide" evidence="4">
    <location>
        <begin position="1"/>
        <end position="34"/>
    </location>
</feature>
<evidence type="ECO:0000256" key="1">
    <source>
        <dbReference type="ARBA" id="ARBA00022737"/>
    </source>
</evidence>
<dbReference type="Proteomes" id="UP000323671">
    <property type="component" value="Chromosome"/>
</dbReference>
<dbReference type="RefSeq" id="WP_149425420.1">
    <property type="nucleotide sequence ID" value="NZ_CP022579.1"/>
</dbReference>
<keyword evidence="2 3" id="KW-0040">ANK repeat</keyword>
<dbReference type="KEGG" id="otr:OTERR_15950"/>
<evidence type="ECO:0000313" key="6">
    <source>
        <dbReference type="Proteomes" id="UP000323671"/>
    </source>
</evidence>
<dbReference type="InterPro" id="IPR036770">
    <property type="entry name" value="Ankyrin_rpt-contain_sf"/>
</dbReference>
<evidence type="ECO:0000256" key="4">
    <source>
        <dbReference type="SAM" id="SignalP"/>
    </source>
</evidence>
<name>A0A5C1E7Z2_9RHOO</name>
<organism evidence="5 6">
    <name type="scientific">Oryzomicrobium terrae</name>
    <dbReference type="NCBI Taxonomy" id="1735038"/>
    <lineage>
        <taxon>Bacteria</taxon>
        <taxon>Pseudomonadati</taxon>
        <taxon>Pseudomonadota</taxon>
        <taxon>Betaproteobacteria</taxon>
        <taxon>Rhodocyclales</taxon>
        <taxon>Rhodocyclaceae</taxon>
        <taxon>Oryzomicrobium</taxon>
    </lineage>
</organism>
<dbReference type="SUPFAM" id="SSF48403">
    <property type="entry name" value="Ankyrin repeat"/>
    <property type="match status" value="1"/>
</dbReference>